<dbReference type="GO" id="GO:0003964">
    <property type="term" value="F:RNA-directed DNA polymerase activity"/>
    <property type="evidence" value="ECO:0007669"/>
    <property type="project" value="UniProtKB-KW"/>
</dbReference>
<keyword evidence="5" id="KW-0548">Nucleotidyltransferase</keyword>
<proteinExistence type="inferred from homology"/>
<dbReference type="GO" id="GO:0006508">
    <property type="term" value="P:proteolysis"/>
    <property type="evidence" value="ECO:0007669"/>
    <property type="project" value="UniProtKB-KW"/>
</dbReference>
<keyword evidence="6" id="KW-0540">Nuclease</keyword>
<keyword evidence="9" id="KW-0695">RNA-directed DNA polymerase</keyword>
<dbReference type="PROSITE" id="PS50878">
    <property type="entry name" value="RT_POL"/>
    <property type="match status" value="1"/>
</dbReference>
<dbReference type="Gene3D" id="3.10.10.10">
    <property type="entry name" value="HIV Type 1 Reverse Transcriptase, subunit A, domain 1"/>
    <property type="match status" value="1"/>
</dbReference>
<dbReference type="FunFam" id="3.10.20.370:FF:000001">
    <property type="entry name" value="Retrovirus-related Pol polyprotein from transposon 17.6-like protein"/>
    <property type="match status" value="1"/>
</dbReference>
<evidence type="ECO:0000256" key="4">
    <source>
        <dbReference type="ARBA" id="ARBA00022679"/>
    </source>
</evidence>
<dbReference type="Proteomes" id="UP001108240">
    <property type="component" value="Unplaced"/>
</dbReference>
<dbReference type="Gene3D" id="3.30.70.270">
    <property type="match status" value="2"/>
</dbReference>
<keyword evidence="13" id="KW-1185">Reference proteome</keyword>
<dbReference type="AlphaFoldDB" id="A0A9J8AN32"/>
<keyword evidence="10" id="KW-0511">Multifunctional enzyme</keyword>
<keyword evidence="8" id="KW-0378">Hydrolase</keyword>
<evidence type="ECO:0000256" key="8">
    <source>
        <dbReference type="ARBA" id="ARBA00022801"/>
    </source>
</evidence>
<evidence type="ECO:0000259" key="11">
    <source>
        <dbReference type="PROSITE" id="PS50878"/>
    </source>
</evidence>
<protein>
    <recommendedName>
        <fullName evidence="2">ribonuclease H</fullName>
        <ecNumber evidence="2">3.1.26.4</ecNumber>
    </recommendedName>
</protein>
<evidence type="ECO:0000313" key="12">
    <source>
        <dbReference type="Ensembl" id="ENSCCRP00000146212.1"/>
    </source>
</evidence>
<dbReference type="GO" id="GO:0008233">
    <property type="term" value="F:peptidase activity"/>
    <property type="evidence" value="ECO:0007669"/>
    <property type="project" value="UniProtKB-KW"/>
</dbReference>
<evidence type="ECO:0000256" key="10">
    <source>
        <dbReference type="ARBA" id="ARBA00023268"/>
    </source>
</evidence>
<feature type="domain" description="Reverse transcriptase" evidence="11">
    <location>
        <begin position="300"/>
        <end position="479"/>
    </location>
</feature>
<dbReference type="GO" id="GO:0004523">
    <property type="term" value="F:RNA-DNA hybrid ribonuclease activity"/>
    <property type="evidence" value="ECO:0007669"/>
    <property type="project" value="UniProtKB-EC"/>
</dbReference>
<dbReference type="EC" id="3.1.26.4" evidence="2"/>
<keyword evidence="4" id="KW-0808">Transferase</keyword>
<dbReference type="InterPro" id="IPR050951">
    <property type="entry name" value="Retrovirus_Pol_polyprotein"/>
</dbReference>
<evidence type="ECO:0000313" key="13">
    <source>
        <dbReference type="Proteomes" id="UP001108240"/>
    </source>
</evidence>
<dbReference type="PANTHER" id="PTHR37984">
    <property type="entry name" value="PROTEIN CBG26694"/>
    <property type="match status" value="1"/>
</dbReference>
<dbReference type="Pfam" id="PF00078">
    <property type="entry name" value="RVT_1"/>
    <property type="match status" value="1"/>
</dbReference>
<evidence type="ECO:0000256" key="3">
    <source>
        <dbReference type="ARBA" id="ARBA00022670"/>
    </source>
</evidence>
<dbReference type="Ensembl" id="ENSCCRT00000123156.1">
    <property type="protein sequence ID" value="ENSCCRP00000146212.1"/>
    <property type="gene ID" value="ENSCCRG00000070998.1"/>
</dbReference>
<keyword evidence="7" id="KW-0255">Endonuclease</keyword>
<accession>A0A9J8AN32</accession>
<evidence type="ECO:0000256" key="9">
    <source>
        <dbReference type="ARBA" id="ARBA00022918"/>
    </source>
</evidence>
<dbReference type="CDD" id="cd01647">
    <property type="entry name" value="RT_LTR"/>
    <property type="match status" value="1"/>
</dbReference>
<evidence type="ECO:0000256" key="2">
    <source>
        <dbReference type="ARBA" id="ARBA00012180"/>
    </source>
</evidence>
<reference evidence="12" key="2">
    <citation type="submission" date="2025-09" db="UniProtKB">
        <authorList>
            <consortium name="Ensembl"/>
        </authorList>
    </citation>
    <scope>IDENTIFICATION</scope>
</reference>
<evidence type="ECO:0000256" key="1">
    <source>
        <dbReference type="ARBA" id="ARBA00010879"/>
    </source>
</evidence>
<comment type="similarity">
    <text evidence="1">Belongs to the beta type-B retroviral polymerase family. HERV class-II K(HML-2) pol subfamily.</text>
</comment>
<dbReference type="PANTHER" id="PTHR37984:SF5">
    <property type="entry name" value="PROTEIN NYNRIN-LIKE"/>
    <property type="match status" value="1"/>
</dbReference>
<dbReference type="CDD" id="cd09274">
    <property type="entry name" value="RNase_HI_RT_Ty3"/>
    <property type="match status" value="1"/>
</dbReference>
<dbReference type="OMA" id="WTEHIPA"/>
<organism evidence="12 13">
    <name type="scientific">Cyprinus carpio carpio</name>
    <dbReference type="NCBI Taxonomy" id="630221"/>
    <lineage>
        <taxon>Eukaryota</taxon>
        <taxon>Metazoa</taxon>
        <taxon>Chordata</taxon>
        <taxon>Craniata</taxon>
        <taxon>Vertebrata</taxon>
        <taxon>Euteleostomi</taxon>
        <taxon>Actinopterygii</taxon>
        <taxon>Neopterygii</taxon>
        <taxon>Teleostei</taxon>
        <taxon>Ostariophysi</taxon>
        <taxon>Cypriniformes</taxon>
        <taxon>Cyprinidae</taxon>
        <taxon>Cyprininae</taxon>
        <taxon>Cyprinus</taxon>
    </lineage>
</organism>
<dbReference type="FunFam" id="3.10.10.10:FF:000007">
    <property type="entry name" value="Retrovirus-related Pol polyprotein from transposon 17.6-like Protein"/>
    <property type="match status" value="1"/>
</dbReference>
<dbReference type="InterPro" id="IPR041577">
    <property type="entry name" value="RT_RNaseH_2"/>
</dbReference>
<name>A0A9J8AN32_CYPCA</name>
<dbReference type="InterPro" id="IPR043128">
    <property type="entry name" value="Rev_trsase/Diguanyl_cyclase"/>
</dbReference>
<keyword evidence="3" id="KW-0645">Protease</keyword>
<dbReference type="InterPro" id="IPR000477">
    <property type="entry name" value="RT_dom"/>
</dbReference>
<dbReference type="InterPro" id="IPR043502">
    <property type="entry name" value="DNA/RNA_pol_sf"/>
</dbReference>
<dbReference type="FunFam" id="3.30.70.270:FF:000020">
    <property type="entry name" value="Transposon Tf2-6 polyprotein-like Protein"/>
    <property type="match status" value="1"/>
</dbReference>
<sequence length="674" mass="75533">MAGWLKLTAANGLDIPYLGYLELEVEAMGIKMPDCGFLVVKDVSSPENTVPCILGMNIISRCRQLVQAEFETTLGGKLDSDWRHVFQKVQTCTVNKKSMVRLAGKWTEHIPAESVVTITATGFNRGVGEGSPMLLEPLSTPLPGGLLVIPTIVDSHCPCIPVKILNFSQEDVWLSPRTRLGILSKVECVDSSQQCEVRFQRISADLEQVTLNIKDGQSKDCVQEILDKIDVGGSEYEQAQLRSLLKKYIDVFALEDEDLGYTDKITHEIHLTDDEPITLPYRRVPPNQYKEVKDHISRLVRKGVIRESNSAYASPIVLVRKADGSIRLCVDYRKLNQKTKKDAFPLPRIDESFDALQGACYFSTIDLASGYHQVAMAEGDRHKTAFSTPFGLYEFLRMPFGVCNGPATFQRLMQATMNDLVFQILLVYLDDILVYSSTFQEHLVRLETVLRRLQDTGLKIKLEKCHLLQSEVVFLGHQISADGIGTDPQKVAVIRQWPVPSTVRELRSFLGLCSYYRRFIQGFSKIAGPLHDVVNSCLTTESSSRTNVLLGSLWTEKCQTAFDTLKDKLTSAPVLGVADYSKPFIVETDASSQGLGAVLYQQQGNVKRAIAFASRRLRDAEKNDRNYSSMKLELLALKWAVVEKFRGYLLGSKFTVITDNNPLCHLKNSKVWSN</sequence>
<dbReference type="GeneTree" id="ENSGT01100000263500"/>
<dbReference type="SUPFAM" id="SSF56672">
    <property type="entry name" value="DNA/RNA polymerases"/>
    <property type="match status" value="1"/>
</dbReference>
<evidence type="ECO:0000256" key="6">
    <source>
        <dbReference type="ARBA" id="ARBA00022722"/>
    </source>
</evidence>
<evidence type="ECO:0000256" key="7">
    <source>
        <dbReference type="ARBA" id="ARBA00022759"/>
    </source>
</evidence>
<evidence type="ECO:0000256" key="5">
    <source>
        <dbReference type="ARBA" id="ARBA00022695"/>
    </source>
</evidence>
<dbReference type="Pfam" id="PF17919">
    <property type="entry name" value="RT_RNaseH_2"/>
    <property type="match status" value="1"/>
</dbReference>
<reference evidence="12" key="1">
    <citation type="submission" date="2025-08" db="UniProtKB">
        <authorList>
            <consortium name="Ensembl"/>
        </authorList>
    </citation>
    <scope>IDENTIFICATION</scope>
</reference>